<dbReference type="RefSeq" id="WP_147319832.1">
    <property type="nucleotide sequence ID" value="NZ_QTJV01000001.1"/>
</dbReference>
<proteinExistence type="predicted"/>
<keyword evidence="2" id="KW-1185">Reference proteome</keyword>
<dbReference type="Proteomes" id="UP000261174">
    <property type="component" value="Unassembled WGS sequence"/>
</dbReference>
<evidence type="ECO:0000313" key="1">
    <source>
        <dbReference type="EMBL" id="RFM36743.1"/>
    </source>
</evidence>
<comment type="caution">
    <text evidence="1">The sequence shown here is derived from an EMBL/GenBank/DDBJ whole genome shotgun (WGS) entry which is preliminary data.</text>
</comment>
<gene>
    <name evidence="1" type="ORF">DXN04_04375</name>
</gene>
<evidence type="ECO:0000313" key="2">
    <source>
        <dbReference type="Proteomes" id="UP000261174"/>
    </source>
</evidence>
<accession>A0A3E1P984</accession>
<reference evidence="1 2" key="1">
    <citation type="submission" date="2018-08" db="EMBL/GenBank/DDBJ databases">
        <title>Chitinophaga sp. K20C18050901, a novel bacterium isolated from forest soil.</title>
        <authorList>
            <person name="Wang C."/>
        </authorList>
    </citation>
    <scope>NUCLEOTIDE SEQUENCE [LARGE SCALE GENOMIC DNA]</scope>
    <source>
        <strain evidence="1 2">K20C18050901</strain>
    </source>
</reference>
<dbReference type="OrthoDB" id="670987at2"/>
<dbReference type="EMBL" id="QTJV01000001">
    <property type="protein sequence ID" value="RFM36743.1"/>
    <property type="molecule type" value="Genomic_DNA"/>
</dbReference>
<dbReference type="AlphaFoldDB" id="A0A3E1P984"/>
<name>A0A3E1P984_9BACT</name>
<protein>
    <submittedName>
        <fullName evidence="1">Uncharacterized protein</fullName>
    </submittedName>
</protein>
<sequence>MKHTSLDKEKVQVDFTSMNLPATVLNFRPEVYTDGDMFYCVIGAGTEQAIYGEGNTVEAALLNWEKAYHERSGK</sequence>
<organism evidence="1 2">
    <name type="scientific">Chitinophaga silvisoli</name>
    <dbReference type="NCBI Taxonomy" id="2291814"/>
    <lineage>
        <taxon>Bacteria</taxon>
        <taxon>Pseudomonadati</taxon>
        <taxon>Bacteroidota</taxon>
        <taxon>Chitinophagia</taxon>
        <taxon>Chitinophagales</taxon>
        <taxon>Chitinophagaceae</taxon>
        <taxon>Chitinophaga</taxon>
    </lineage>
</organism>